<dbReference type="InterPro" id="IPR039223">
    <property type="entry name" value="AATF/Bfr2"/>
</dbReference>
<dbReference type="AlphaFoldDB" id="A0AAV9Y3M0"/>
<feature type="domain" description="AATF leucine zipper-containing" evidence="3">
    <location>
        <begin position="147"/>
        <end position="290"/>
    </location>
</feature>
<dbReference type="PANTHER" id="PTHR15565:SF0">
    <property type="entry name" value="PROTEIN AATF"/>
    <property type="match status" value="1"/>
</dbReference>
<keyword evidence="5" id="KW-1185">Reference proteome</keyword>
<dbReference type="PANTHER" id="PTHR15565">
    <property type="entry name" value="AATF PROTEIN APOPTOSIS ANTAGONIZING TRANSCRIPTION FACTOR"/>
    <property type="match status" value="1"/>
</dbReference>
<dbReference type="Proteomes" id="UP001311799">
    <property type="component" value="Unassembled WGS sequence"/>
</dbReference>
<sequence length="454" mass="52768">MESFDDEFYDGRVNSELEGEESFEIEDFSDNTGRLRIRGDLNLPEKYIGEKISSLEYKNSRNKELMIPRGGKLSDSKSKKRGESNKFVHNFEDECVSELEEESERDSKAKIQLSDSITRRVNKYKEAEMNFSIIDDNKMRNKRINDEERGKTIKNQRKIWADILAIRIFIHDVLKYANRIPPSEMIPFLDDESIYDLNEIRREIFELLLMIRDAQIGLFSKFNNSKLQHYLNNGDFLSEIFDDDINVSGGEEGERNLNKRLHSEMRFWELYSPLMDKSLEWCIDVSDKWKKETQIEVQRNFKVLDQSIRNQLKQTLLNKEHSLNKSRPNANSMDFIGSKILKNHLGEKEIQELNKGIYDDSASFASLLKDIISDGIPNSDEKLNSISSSLVNRSKRTVNNVDRRASKGRKIRYVPIPKLENFMASIPSAYSNSILPGANNEEFVDCIMRSLLLA</sequence>
<feature type="domain" description="Apoptosis-antagonizing transcription factor C-terminal" evidence="2">
    <location>
        <begin position="365"/>
        <end position="452"/>
    </location>
</feature>
<comment type="similarity">
    <text evidence="1">Belongs to the AATF family.</text>
</comment>
<evidence type="ECO:0000313" key="5">
    <source>
        <dbReference type="Proteomes" id="UP001311799"/>
    </source>
</evidence>
<gene>
    <name evidence="4" type="ORF">RS030_142175</name>
</gene>
<dbReference type="GO" id="GO:0005730">
    <property type="term" value="C:nucleolus"/>
    <property type="evidence" value="ECO:0007669"/>
    <property type="project" value="TreeGrafter"/>
</dbReference>
<comment type="caution">
    <text evidence="4">The sequence shown here is derived from an EMBL/GenBank/DDBJ whole genome shotgun (WGS) entry which is preliminary data.</text>
</comment>
<evidence type="ECO:0000256" key="1">
    <source>
        <dbReference type="ARBA" id="ARBA00008966"/>
    </source>
</evidence>
<dbReference type="Pfam" id="PF08164">
    <property type="entry name" value="TRAUB"/>
    <property type="match status" value="1"/>
</dbReference>
<evidence type="ECO:0000259" key="3">
    <source>
        <dbReference type="Pfam" id="PF13339"/>
    </source>
</evidence>
<dbReference type="InterPro" id="IPR025160">
    <property type="entry name" value="AATF"/>
</dbReference>
<dbReference type="Pfam" id="PF13339">
    <property type="entry name" value="AATF-Che1"/>
    <property type="match status" value="1"/>
</dbReference>
<accession>A0AAV9Y3M0</accession>
<dbReference type="InterPro" id="IPR012617">
    <property type="entry name" value="AATF_C"/>
</dbReference>
<proteinExistence type="inferred from homology"/>
<name>A0AAV9Y3M0_9CRYT</name>
<evidence type="ECO:0000259" key="2">
    <source>
        <dbReference type="Pfam" id="PF08164"/>
    </source>
</evidence>
<protein>
    <submittedName>
        <fullName evidence="4">Uncharacterized protein</fullName>
    </submittedName>
</protein>
<dbReference type="EMBL" id="JAWDEY010000005">
    <property type="protein sequence ID" value="KAK6590720.1"/>
    <property type="molecule type" value="Genomic_DNA"/>
</dbReference>
<reference evidence="4 5" key="1">
    <citation type="submission" date="2023-10" db="EMBL/GenBank/DDBJ databases">
        <title>Comparative genomics analysis reveals potential genetic determinants of host preference in Cryptosporidium xiaoi.</title>
        <authorList>
            <person name="Xiao L."/>
            <person name="Li J."/>
        </authorList>
    </citation>
    <scope>NUCLEOTIDE SEQUENCE [LARGE SCALE GENOMIC DNA]</scope>
    <source>
        <strain evidence="4 5">52996</strain>
    </source>
</reference>
<organism evidence="4 5">
    <name type="scientific">Cryptosporidium xiaoi</name>
    <dbReference type="NCBI Taxonomy" id="659607"/>
    <lineage>
        <taxon>Eukaryota</taxon>
        <taxon>Sar</taxon>
        <taxon>Alveolata</taxon>
        <taxon>Apicomplexa</taxon>
        <taxon>Conoidasida</taxon>
        <taxon>Coccidia</taxon>
        <taxon>Eucoccidiorida</taxon>
        <taxon>Eimeriorina</taxon>
        <taxon>Cryptosporidiidae</taxon>
        <taxon>Cryptosporidium</taxon>
    </lineage>
</organism>
<evidence type="ECO:0000313" key="4">
    <source>
        <dbReference type="EMBL" id="KAK6590720.1"/>
    </source>
</evidence>